<feature type="transmembrane region" description="Helical" evidence="7">
    <location>
        <begin position="804"/>
        <end position="825"/>
    </location>
</feature>
<keyword evidence="7" id="KW-0812">Transmembrane</keyword>
<evidence type="ECO:0000256" key="3">
    <source>
        <dbReference type="ARBA" id="ARBA00022679"/>
    </source>
</evidence>
<dbReference type="GO" id="GO:0016020">
    <property type="term" value="C:membrane"/>
    <property type="evidence" value="ECO:0007669"/>
    <property type="project" value="InterPro"/>
</dbReference>
<feature type="compositionally biased region" description="Basic and acidic residues" evidence="6">
    <location>
        <begin position="862"/>
        <end position="879"/>
    </location>
</feature>
<dbReference type="Gene3D" id="3.40.50.11350">
    <property type="match status" value="1"/>
</dbReference>
<evidence type="ECO:0000256" key="4">
    <source>
        <dbReference type="ARBA" id="ARBA00023180"/>
    </source>
</evidence>
<feature type="transmembrane region" description="Helical" evidence="7">
    <location>
        <begin position="691"/>
        <end position="718"/>
    </location>
</feature>
<keyword evidence="7" id="KW-0472">Membrane</keyword>
<dbReference type="Gene3D" id="3.40.50.11340">
    <property type="match status" value="2"/>
</dbReference>
<keyword evidence="7" id="KW-1133">Transmembrane helix</keyword>
<evidence type="ECO:0000256" key="5">
    <source>
        <dbReference type="ARBA" id="ARBA00023316"/>
    </source>
</evidence>
<dbReference type="GO" id="GO:0071555">
    <property type="term" value="P:cell wall organization"/>
    <property type="evidence" value="ECO:0007669"/>
    <property type="project" value="UniProtKB-KW"/>
</dbReference>
<feature type="transmembrane region" description="Helical" evidence="7">
    <location>
        <begin position="35"/>
        <end position="55"/>
    </location>
</feature>
<keyword evidence="5" id="KW-0961">Cell wall biogenesis/degradation</keyword>
<feature type="region of interest" description="Disordered" evidence="6">
    <location>
        <begin position="763"/>
        <end position="794"/>
    </location>
</feature>
<organism evidence="8 9">
    <name type="scientific">Digitaria exilis</name>
    <dbReference type="NCBI Taxonomy" id="1010633"/>
    <lineage>
        <taxon>Eukaryota</taxon>
        <taxon>Viridiplantae</taxon>
        <taxon>Streptophyta</taxon>
        <taxon>Embryophyta</taxon>
        <taxon>Tracheophyta</taxon>
        <taxon>Spermatophyta</taxon>
        <taxon>Magnoliopsida</taxon>
        <taxon>Liliopsida</taxon>
        <taxon>Poales</taxon>
        <taxon>Poaceae</taxon>
        <taxon>PACMAD clade</taxon>
        <taxon>Panicoideae</taxon>
        <taxon>Panicodae</taxon>
        <taxon>Paniceae</taxon>
        <taxon>Anthephorinae</taxon>
        <taxon>Digitaria</taxon>
    </lineage>
</organism>
<dbReference type="PANTHER" id="PTHR31889:SF54">
    <property type="entry name" value="FUCOSYLTRANSFERASE"/>
    <property type="match status" value="1"/>
</dbReference>
<feature type="region of interest" description="Disordered" evidence="6">
    <location>
        <begin position="830"/>
        <end position="879"/>
    </location>
</feature>
<reference evidence="8" key="1">
    <citation type="submission" date="2020-07" db="EMBL/GenBank/DDBJ databases">
        <title>Genome sequence and genetic diversity analysis of an under-domesticated orphan crop, white fonio (Digitaria exilis).</title>
        <authorList>
            <person name="Bennetzen J.L."/>
            <person name="Chen S."/>
            <person name="Ma X."/>
            <person name="Wang X."/>
            <person name="Yssel A.E.J."/>
            <person name="Chaluvadi S.R."/>
            <person name="Johnson M."/>
            <person name="Gangashetty P."/>
            <person name="Hamidou F."/>
            <person name="Sanogo M.D."/>
            <person name="Zwaenepoel A."/>
            <person name="Wallace J."/>
            <person name="Van De Peer Y."/>
            <person name="Van Deynze A."/>
        </authorList>
    </citation>
    <scope>NUCLEOTIDE SEQUENCE</scope>
    <source>
        <tissue evidence="8">Leaves</tissue>
    </source>
</reference>
<dbReference type="FunFam" id="3.40.50.11350:FF:000012">
    <property type="entry name" value="Galactoside 2-alpha-L-fucosyltransferase"/>
    <property type="match status" value="1"/>
</dbReference>
<dbReference type="FunFam" id="3.40.50.11340:FF:000003">
    <property type="entry name" value="Galactoside 2-alpha-L-fucosyltransferase"/>
    <property type="match status" value="2"/>
</dbReference>
<comment type="similarity">
    <text evidence="1">Belongs to the glycosyltransferase 37 family.</text>
</comment>
<dbReference type="Proteomes" id="UP000636709">
    <property type="component" value="Unassembled WGS sequence"/>
</dbReference>
<evidence type="ECO:0000313" key="8">
    <source>
        <dbReference type="EMBL" id="KAF8779905.1"/>
    </source>
</evidence>
<dbReference type="OrthoDB" id="428346at2759"/>
<feature type="region of interest" description="Disordered" evidence="6">
    <location>
        <begin position="1"/>
        <end position="25"/>
    </location>
</feature>
<dbReference type="PANTHER" id="PTHR31889">
    <property type="entry name" value="FUCOSYLTRANSFERASE 2-RELATED"/>
    <property type="match status" value="1"/>
</dbReference>
<accession>A0A835KZJ0</accession>
<evidence type="ECO:0000313" key="9">
    <source>
        <dbReference type="Proteomes" id="UP000636709"/>
    </source>
</evidence>
<keyword evidence="3" id="KW-0808">Transferase</keyword>
<dbReference type="InterPro" id="IPR004938">
    <property type="entry name" value="XG_FTase"/>
</dbReference>
<dbReference type="EMBL" id="JACEFO010000153">
    <property type="protein sequence ID" value="KAF8779905.1"/>
    <property type="molecule type" value="Genomic_DNA"/>
</dbReference>
<evidence type="ECO:0008006" key="10">
    <source>
        <dbReference type="Google" id="ProtNLM"/>
    </source>
</evidence>
<protein>
    <recommendedName>
        <fullName evidence="10">Fucosyltransferase</fullName>
    </recommendedName>
</protein>
<proteinExistence type="inferred from homology"/>
<dbReference type="GO" id="GO:0008107">
    <property type="term" value="F:galactoside 2-alpha-L-fucosyltransferase activity"/>
    <property type="evidence" value="ECO:0007669"/>
    <property type="project" value="InterPro"/>
</dbReference>
<dbReference type="GO" id="GO:0009969">
    <property type="term" value="P:xyloglucan biosynthetic process"/>
    <property type="evidence" value="ECO:0007669"/>
    <property type="project" value="TreeGrafter"/>
</dbReference>
<feature type="region of interest" description="Disordered" evidence="6">
    <location>
        <begin position="58"/>
        <end position="86"/>
    </location>
</feature>
<evidence type="ECO:0000256" key="2">
    <source>
        <dbReference type="ARBA" id="ARBA00022676"/>
    </source>
</evidence>
<dbReference type="GO" id="GO:0042546">
    <property type="term" value="P:cell wall biogenesis"/>
    <property type="evidence" value="ECO:0007669"/>
    <property type="project" value="InterPro"/>
</dbReference>
<evidence type="ECO:0000256" key="7">
    <source>
        <dbReference type="SAM" id="Phobius"/>
    </source>
</evidence>
<evidence type="ECO:0000256" key="1">
    <source>
        <dbReference type="ARBA" id="ARBA00010481"/>
    </source>
</evidence>
<name>A0A835KZJ0_9POAL</name>
<dbReference type="Pfam" id="PF03254">
    <property type="entry name" value="XG_FTase"/>
    <property type="match status" value="2"/>
</dbReference>
<keyword evidence="4" id="KW-0325">Glycoprotein</keyword>
<keyword evidence="2" id="KW-0328">Glycosyltransferase</keyword>
<evidence type="ECO:0000256" key="6">
    <source>
        <dbReference type="SAM" id="MobiDB-lite"/>
    </source>
</evidence>
<feature type="compositionally biased region" description="Low complexity" evidence="6">
    <location>
        <begin position="58"/>
        <end position="68"/>
    </location>
</feature>
<comment type="caution">
    <text evidence="8">The sequence shown here is derived from an EMBL/GenBank/DDBJ whole genome shotgun (WGS) entry which is preliminary data.</text>
</comment>
<dbReference type="GO" id="GO:0005794">
    <property type="term" value="C:Golgi apparatus"/>
    <property type="evidence" value="ECO:0007669"/>
    <property type="project" value="TreeGrafter"/>
</dbReference>
<feature type="compositionally biased region" description="Low complexity" evidence="6">
    <location>
        <begin position="763"/>
        <end position="774"/>
    </location>
</feature>
<gene>
    <name evidence="8" type="ORF">HU200_002174</name>
</gene>
<sequence length="1367" mass="153221">MDVKRLRSPRASGDSDDDKKRAAGWRGSGVRPEMVLVGFLLTLPLLFLVFGGRWGSTSFPSSSSSSTPAVSRHVAAGDRGDTPQKQMSFWTDTEATTLFVVSVYEWYGDATTFVVHHWLHCRLSGSCPTSPQFLRKTLELHFNTCRICYEPEHVTPKKNVSASTATSLSQDKLLGGLLSAGFDESSCQSRYKSNLYRKPSPFPLSPYLAQKLRKYEAYHKKCGPGTKRYRRAIELLKSGRNSDDSECQYVVWFPCNGLGNRMLTIASTFLYALLTDRVLLTHVATEQEGLFCEPFPGSSWVLPGDFPENNPHKLHIGAPESYANMLKNNVIRHADDPSKVPASSLPAYVYLHVEQFQLKLSDNVFCDEDQVMLRKFNWMILKSDSYFAPALFLTPMFEEELAKMFPQKEAVFHHLGRYLFHPTNRVWGIIRRYYEAYLARVDEKIGFQIRIFPEKPIKFENMYDQVMRCIREQRLLPELGNAEPATNTTTAEAGKVKAVLIASLYSGYYEKIRGMYYESPTKNGEIVAVFQPSHEEQQQYTSNEHNQKALAEIYLLSYCDKIAMSAWSTFGYVAYSFAGVKPWILLRPDWNKEVSEVACVRSTSVEPCLHSPPQLGCRAKRDVDVATVKPYVRHCEDVGFGLKLQEAEEAWASRKKAMARTPRGTHKQVAAIGGEKEWRWWAWRAPARAEVVVVVGSVATLALLVLLFGGGTGSVTAFSSPRIEFVQKPALRVARPLPLGQRRGGRGESGRVGGKKLARASMMDAAAAAHKQAASDGELDAGRDGNGGGEEAWRWPGWRAPERVEVAVLGLLTTLTLLLLVFGGAGRQPAAFSSSPRREFPPKPGNETNQLHLHRPGHAASRVHEHVARPDPQARHDDQDRLLGGLLSPAFDEQSCRSRYESTSLYRHPSPFRPSTYLVERLRRYEARHRRCAPGAPLFKEAIEHLRSGRNAGRSECQYVVWTPINGLGNRMLSLASTFLYALLTDRVLLVHAPQEFDGLFCEPFPGSSWKLPVEDDFPITVTDFAGVFTMGSPASYKNMRQAGAISSDHRNVTTEGLPAYVFLDLIQSFTDAAFCDADQRVLAKFNWMVLKSDVYFAAMFFLMPSYEHELARLFPEKEAVFHHLARYLFHPSNDVWGIVQRYHGAYLARADERVGLQVRVFPEMPVPFENMYGQITRCSEQEGLLPKVVVRDKSGAGAANHSSSAMASGRSNSNKLTSILVTSLFSDYYERIRGVYYASATETGEYVEVHQPSHEREQHTEARVHNQRALAEMYLLSSCDRIVTTAVSTFGYIAHGLAGVRPWVLLRPPSPDATVYPACVRSETVEPCLQAPPRRICGVAEGTDIGALVPYARHCEDVHRGLKLFP</sequence>
<keyword evidence="9" id="KW-1185">Reference proteome</keyword>